<dbReference type="Pfam" id="PF00440">
    <property type="entry name" value="TetR_N"/>
    <property type="match status" value="1"/>
</dbReference>
<dbReference type="InterPro" id="IPR009057">
    <property type="entry name" value="Homeodomain-like_sf"/>
</dbReference>
<accession>A0A1X7PLE7</accession>
<evidence type="ECO:0000256" key="2">
    <source>
        <dbReference type="PROSITE-ProRule" id="PRU00335"/>
    </source>
</evidence>
<dbReference type="InterPro" id="IPR036271">
    <property type="entry name" value="Tet_transcr_reg_TetR-rel_C_sf"/>
</dbReference>
<evidence type="ECO:0000313" key="4">
    <source>
        <dbReference type="EMBL" id="SMH52320.1"/>
    </source>
</evidence>
<dbReference type="OrthoDB" id="6973663at2"/>
<dbReference type="SUPFAM" id="SSF48498">
    <property type="entry name" value="Tetracyclin repressor-like, C-terminal domain"/>
    <property type="match status" value="1"/>
</dbReference>
<dbReference type="PROSITE" id="PS50977">
    <property type="entry name" value="HTH_TETR_2"/>
    <property type="match status" value="1"/>
</dbReference>
<dbReference type="AlphaFoldDB" id="A0A1X7PLE7"/>
<reference evidence="4 5" key="1">
    <citation type="submission" date="2017-04" db="EMBL/GenBank/DDBJ databases">
        <authorList>
            <person name="Afonso C.L."/>
            <person name="Miller P.J."/>
            <person name="Scott M.A."/>
            <person name="Spackman E."/>
            <person name="Goraichik I."/>
            <person name="Dimitrov K.M."/>
            <person name="Suarez D.L."/>
            <person name="Swayne D.E."/>
        </authorList>
    </citation>
    <scope>NUCLEOTIDE SEQUENCE [LARGE SCALE GENOMIC DNA]</scope>
    <source>
        <strain evidence="4 5">B5P</strain>
    </source>
</reference>
<sequence length="188" mass="20750">MPRKKTASDDDVLDAANAVLAEAGSTNFTLADVARKVALSRAALIQRFDNRETILRMMAEREVVATKAYLASIPIEQGLDGLWRFLREIIDSMGSGEGFSVRILIAFMESREAALRACAAERYRLVQEAIALRLPDVADRDELALHLHAVIAGATMQWVATQEGDLSAYVRRRAAEAIMIRFPDFVAA</sequence>
<evidence type="ECO:0000259" key="3">
    <source>
        <dbReference type="PROSITE" id="PS50977"/>
    </source>
</evidence>
<feature type="domain" description="HTH tetR-type" evidence="3">
    <location>
        <begin position="6"/>
        <end position="66"/>
    </location>
</feature>
<evidence type="ECO:0000313" key="5">
    <source>
        <dbReference type="Proteomes" id="UP000193083"/>
    </source>
</evidence>
<proteinExistence type="predicted"/>
<dbReference type="InterPro" id="IPR001647">
    <property type="entry name" value="HTH_TetR"/>
</dbReference>
<dbReference type="GO" id="GO:0003677">
    <property type="term" value="F:DNA binding"/>
    <property type="evidence" value="ECO:0007669"/>
    <property type="project" value="UniProtKB-UniRule"/>
</dbReference>
<gene>
    <name evidence="4" type="ORF">SAMN02982922_4638</name>
</gene>
<dbReference type="Gene3D" id="1.10.357.10">
    <property type="entry name" value="Tetracycline Repressor, domain 2"/>
    <property type="match status" value="1"/>
</dbReference>
<name>A0A1X7PLE7_9HYPH</name>
<evidence type="ECO:0000256" key="1">
    <source>
        <dbReference type="ARBA" id="ARBA00023125"/>
    </source>
</evidence>
<keyword evidence="1 2" id="KW-0238">DNA-binding</keyword>
<feature type="DNA-binding region" description="H-T-H motif" evidence="2">
    <location>
        <begin position="29"/>
        <end position="48"/>
    </location>
</feature>
<organism evidence="4 5">
    <name type="scientific">Mesorhizobium australicum</name>
    <dbReference type="NCBI Taxonomy" id="536018"/>
    <lineage>
        <taxon>Bacteria</taxon>
        <taxon>Pseudomonadati</taxon>
        <taxon>Pseudomonadota</taxon>
        <taxon>Alphaproteobacteria</taxon>
        <taxon>Hyphomicrobiales</taxon>
        <taxon>Phyllobacteriaceae</taxon>
        <taxon>Mesorhizobium</taxon>
    </lineage>
</organism>
<keyword evidence="5" id="KW-1185">Reference proteome</keyword>
<dbReference type="RefSeq" id="WP_085466311.1">
    <property type="nucleotide sequence ID" value="NZ_FXBL01000004.1"/>
</dbReference>
<dbReference type="EMBL" id="FXBL01000004">
    <property type="protein sequence ID" value="SMH52320.1"/>
    <property type="molecule type" value="Genomic_DNA"/>
</dbReference>
<dbReference type="SUPFAM" id="SSF46689">
    <property type="entry name" value="Homeodomain-like"/>
    <property type="match status" value="1"/>
</dbReference>
<protein>
    <submittedName>
        <fullName evidence="4">Transcriptional regulator, TetR family</fullName>
    </submittedName>
</protein>
<dbReference type="Proteomes" id="UP000193083">
    <property type="component" value="Unassembled WGS sequence"/>
</dbReference>